<sequence>MKKLNNIEVEIAAEYTAKAWMCNHGVKNAKRIAYKTWKWLKAEEKRQKEKSK</sequence>
<reference evidence="1" key="1">
    <citation type="journal article" date="2015" name="Nature">
        <title>Complex archaea that bridge the gap between prokaryotes and eukaryotes.</title>
        <authorList>
            <person name="Spang A."/>
            <person name="Saw J.H."/>
            <person name="Jorgensen S.L."/>
            <person name="Zaremba-Niedzwiedzka K."/>
            <person name="Martijn J."/>
            <person name="Lind A.E."/>
            <person name="van Eijk R."/>
            <person name="Schleper C."/>
            <person name="Guy L."/>
            <person name="Ettema T.J."/>
        </authorList>
    </citation>
    <scope>NUCLEOTIDE SEQUENCE</scope>
</reference>
<dbReference type="EMBL" id="LAZR01005145">
    <property type="protein sequence ID" value="KKN02456.1"/>
    <property type="molecule type" value="Genomic_DNA"/>
</dbReference>
<accession>A0A0F9PN24</accession>
<dbReference type="AlphaFoldDB" id="A0A0F9PN24"/>
<organism evidence="1">
    <name type="scientific">marine sediment metagenome</name>
    <dbReference type="NCBI Taxonomy" id="412755"/>
    <lineage>
        <taxon>unclassified sequences</taxon>
        <taxon>metagenomes</taxon>
        <taxon>ecological metagenomes</taxon>
    </lineage>
</organism>
<protein>
    <submittedName>
        <fullName evidence="1">Uncharacterized protein</fullName>
    </submittedName>
</protein>
<name>A0A0F9PN24_9ZZZZ</name>
<comment type="caution">
    <text evidence="1">The sequence shown here is derived from an EMBL/GenBank/DDBJ whole genome shotgun (WGS) entry which is preliminary data.</text>
</comment>
<gene>
    <name evidence="1" type="ORF">LCGC14_1117330</name>
</gene>
<evidence type="ECO:0000313" key="1">
    <source>
        <dbReference type="EMBL" id="KKN02456.1"/>
    </source>
</evidence>
<proteinExistence type="predicted"/>